<dbReference type="Proteomes" id="UP000663828">
    <property type="component" value="Unassembled WGS sequence"/>
</dbReference>
<organism evidence="1 2">
    <name type="scientific">Adineta ricciae</name>
    <name type="common">Rotifer</name>
    <dbReference type="NCBI Taxonomy" id="249248"/>
    <lineage>
        <taxon>Eukaryota</taxon>
        <taxon>Metazoa</taxon>
        <taxon>Spiralia</taxon>
        <taxon>Gnathifera</taxon>
        <taxon>Rotifera</taxon>
        <taxon>Eurotatoria</taxon>
        <taxon>Bdelloidea</taxon>
        <taxon>Adinetida</taxon>
        <taxon>Adinetidae</taxon>
        <taxon>Adineta</taxon>
    </lineage>
</organism>
<reference evidence="1" key="1">
    <citation type="submission" date="2021-02" db="EMBL/GenBank/DDBJ databases">
        <authorList>
            <person name="Nowell W R."/>
        </authorList>
    </citation>
    <scope>NUCLEOTIDE SEQUENCE</scope>
</reference>
<protein>
    <submittedName>
        <fullName evidence="1">Uncharacterized protein</fullName>
    </submittedName>
</protein>
<feature type="non-terminal residue" evidence="1">
    <location>
        <position position="441"/>
    </location>
</feature>
<accession>A0A816H7B4</accession>
<sequence length="441" mass="49928">GRLQQIKDHRKLVNVTEEVIAAYCEVPSKPDKEETIKRFYTYLTENKILETYHYKIWRLNSKLDCSSLPLCIADQVDEFLSDRFAYTFALENICISLEKANKDPSAGPARIFLPENPFGEVFDDFINCGLAMPSRICVSSQYMDDIDYEDFRHAETIKSLVHSNRLKLYDQTDYHMEMTPFATYVLDQGFPIDSDLRNIISNGLKVVVSRKKETAGPWLLNKVIAGAAYCWKAIKSAVNAVLSFGYSVVQFTLQLPGKIYNKIADFAAPYVKQAGEMIYRIAEPLLNTKVGKAAVATMQFAKEAVVEGVYKTVEGAEWLIDKGSQAVNYVAKKATEAVNWLGETGVVKSGIELANQFGSWVSSTAIWKSAAEMATFIYTKMSNFCTAASESYHYYNQCRTMARRIAIEKYELTDEYTILRTFHDISREEAKNNANNLNTDE</sequence>
<gene>
    <name evidence="1" type="ORF">XAT740_LOCUS61157</name>
</gene>
<proteinExistence type="predicted"/>
<evidence type="ECO:0000313" key="1">
    <source>
        <dbReference type="EMBL" id="CAF1683290.1"/>
    </source>
</evidence>
<dbReference type="EMBL" id="CAJNOR010015800">
    <property type="protein sequence ID" value="CAF1683290.1"/>
    <property type="molecule type" value="Genomic_DNA"/>
</dbReference>
<keyword evidence="2" id="KW-1185">Reference proteome</keyword>
<dbReference type="AlphaFoldDB" id="A0A816H7B4"/>
<comment type="caution">
    <text evidence="1">The sequence shown here is derived from an EMBL/GenBank/DDBJ whole genome shotgun (WGS) entry which is preliminary data.</text>
</comment>
<feature type="non-terminal residue" evidence="1">
    <location>
        <position position="1"/>
    </location>
</feature>
<evidence type="ECO:0000313" key="2">
    <source>
        <dbReference type="Proteomes" id="UP000663828"/>
    </source>
</evidence>
<name>A0A816H7B4_ADIRI</name>